<dbReference type="SUPFAM" id="SSF50129">
    <property type="entry name" value="GroES-like"/>
    <property type="match status" value="1"/>
</dbReference>
<dbReference type="RefSeq" id="XP_028471762.1">
    <property type="nucleotide sequence ID" value="XM_028621023.1"/>
</dbReference>
<dbReference type="InterPro" id="IPR052711">
    <property type="entry name" value="Zinc_ADH-like"/>
</dbReference>
<feature type="region of interest" description="Disordered" evidence="1">
    <location>
        <begin position="106"/>
        <end position="129"/>
    </location>
</feature>
<dbReference type="InterPro" id="IPR036291">
    <property type="entry name" value="NAD(P)-bd_dom_sf"/>
</dbReference>
<dbReference type="GO" id="GO:0016491">
    <property type="term" value="F:oxidoreductase activity"/>
    <property type="evidence" value="ECO:0007669"/>
    <property type="project" value="InterPro"/>
</dbReference>
<accession>A0A427XCP7</accession>
<dbReference type="Gene3D" id="3.90.180.10">
    <property type="entry name" value="Medium-chain alcohol dehydrogenases, catalytic domain"/>
    <property type="match status" value="1"/>
</dbReference>
<dbReference type="InterPro" id="IPR013154">
    <property type="entry name" value="ADH-like_N"/>
</dbReference>
<dbReference type="PANTHER" id="PTHR45033">
    <property type="match status" value="1"/>
</dbReference>
<evidence type="ECO:0000313" key="4">
    <source>
        <dbReference type="Proteomes" id="UP000279236"/>
    </source>
</evidence>
<dbReference type="Gene3D" id="3.40.50.720">
    <property type="entry name" value="NAD(P)-binding Rossmann-like Domain"/>
    <property type="match status" value="1"/>
</dbReference>
<dbReference type="Proteomes" id="UP000279236">
    <property type="component" value="Unassembled WGS sequence"/>
</dbReference>
<proteinExistence type="predicted"/>
<comment type="caution">
    <text evidence="3">The sequence shown here is derived from an EMBL/GenBank/DDBJ whole genome shotgun (WGS) entry which is preliminary data.</text>
</comment>
<dbReference type="Pfam" id="PF08240">
    <property type="entry name" value="ADH_N"/>
    <property type="match status" value="1"/>
</dbReference>
<dbReference type="Pfam" id="PF00107">
    <property type="entry name" value="ADH_zinc_N"/>
    <property type="match status" value="1"/>
</dbReference>
<sequence length="363" mass="38253">MSVSRELLIQHVEGKPGKVYYPLIIRESPVPTPAAGEVLVRYKAAALNHRDLFIRQSLYPGIDFNKALLADGYGVVVSVGSGVSRVKVGDPVIAAPMRGWASDPVGPEGSEFHVSGGTKASDSGTGRDYGLLSEDDVEPAPAHLTAVEAAALPLVGLTGWRALVTKSGAAAPGKNILVTGIGGGVALIVLQLAVAHGANVYVTSGSPDKLERAKQLGAKGGVSYKSDTWEKELKAQLPKDRPFLDAIIDGAGGAIVSKGVKLLRTGGVISQYGMTVGPKMDWLMSAVLANIDLRGVTMGSRQEFRDMLKFVGEHKIKPVISKTVKGLDNLDAIEGLFNDMHEGKQFGKLVIEIDSAVDTPSRL</sequence>
<dbReference type="AlphaFoldDB" id="A0A427XCP7"/>
<dbReference type="OrthoDB" id="9930022at2759"/>
<dbReference type="SMART" id="SM00829">
    <property type="entry name" value="PKS_ER"/>
    <property type="match status" value="1"/>
</dbReference>
<protein>
    <recommendedName>
        <fullName evidence="2">Enoyl reductase (ER) domain-containing protein</fullName>
    </recommendedName>
</protein>
<dbReference type="InterPro" id="IPR013149">
    <property type="entry name" value="ADH-like_C"/>
</dbReference>
<organism evidence="3 4">
    <name type="scientific">Apiotrichum porosum</name>
    <dbReference type="NCBI Taxonomy" id="105984"/>
    <lineage>
        <taxon>Eukaryota</taxon>
        <taxon>Fungi</taxon>
        <taxon>Dikarya</taxon>
        <taxon>Basidiomycota</taxon>
        <taxon>Agaricomycotina</taxon>
        <taxon>Tremellomycetes</taxon>
        <taxon>Trichosporonales</taxon>
        <taxon>Trichosporonaceae</taxon>
        <taxon>Apiotrichum</taxon>
    </lineage>
</organism>
<keyword evidence="4" id="KW-1185">Reference proteome</keyword>
<feature type="domain" description="Enoyl reductase (ER)" evidence="2">
    <location>
        <begin position="14"/>
        <end position="351"/>
    </location>
</feature>
<dbReference type="InterPro" id="IPR020843">
    <property type="entry name" value="ER"/>
</dbReference>
<dbReference type="SUPFAM" id="SSF51735">
    <property type="entry name" value="NAD(P)-binding Rossmann-fold domains"/>
    <property type="match status" value="1"/>
</dbReference>
<dbReference type="GeneID" id="39590043"/>
<name>A0A427XCP7_9TREE</name>
<dbReference type="FunFam" id="3.40.50.720:FF:000481">
    <property type="entry name" value="Alcohol dehydrogenase, variant"/>
    <property type="match status" value="1"/>
</dbReference>
<dbReference type="STRING" id="105984.A0A427XCP7"/>
<gene>
    <name evidence="3" type="ORF">EHS24_005500</name>
</gene>
<dbReference type="EMBL" id="RSCE01000023">
    <property type="protein sequence ID" value="RSH76615.1"/>
    <property type="molecule type" value="Genomic_DNA"/>
</dbReference>
<dbReference type="InterPro" id="IPR011032">
    <property type="entry name" value="GroES-like_sf"/>
</dbReference>
<evidence type="ECO:0000313" key="3">
    <source>
        <dbReference type="EMBL" id="RSH76615.1"/>
    </source>
</evidence>
<evidence type="ECO:0000259" key="2">
    <source>
        <dbReference type="SMART" id="SM00829"/>
    </source>
</evidence>
<reference evidence="3 4" key="1">
    <citation type="submission" date="2018-11" db="EMBL/GenBank/DDBJ databases">
        <title>Genome sequence of Apiotrichum porosum DSM 27194.</title>
        <authorList>
            <person name="Aliyu H."/>
            <person name="Gorte O."/>
            <person name="Ochsenreither K."/>
        </authorList>
    </citation>
    <scope>NUCLEOTIDE SEQUENCE [LARGE SCALE GENOMIC DNA]</scope>
    <source>
        <strain evidence="3 4">DSM 27194</strain>
    </source>
</reference>
<dbReference type="PANTHER" id="PTHR45033:SF3">
    <property type="entry name" value="DEHYDROGENASE, PUTATIVE (AFU_ORTHOLOGUE AFUA_2G13270)-RELATED"/>
    <property type="match status" value="1"/>
</dbReference>
<evidence type="ECO:0000256" key="1">
    <source>
        <dbReference type="SAM" id="MobiDB-lite"/>
    </source>
</evidence>